<gene>
    <name evidence="2" type="ORF">SISNIDRAFT_471352</name>
</gene>
<dbReference type="OrthoDB" id="3260546at2759"/>
<accession>A0A164MRU6</accession>
<feature type="compositionally biased region" description="Basic and acidic residues" evidence="1">
    <location>
        <begin position="175"/>
        <end position="186"/>
    </location>
</feature>
<feature type="compositionally biased region" description="Low complexity" evidence="1">
    <location>
        <begin position="241"/>
        <end position="254"/>
    </location>
</feature>
<sequence>MAAVPMPVQRTKGAPKFDDDSVSWQQILDLYPQTDQTKKFAVGDLLRLVRKYHKKPMKDMSHFSKYDRRFKRISLWLKSKNRMDIPEINRHYAEGFPTKTFKQIQDRLMILVPNHDPLDDYNQSQIHDAAIWVFKNRKARRTHSDSDSDSSDSDSSDSENESSDDERKSKKKSKKDKETVIVKTEPDATSTKLLREFVVQMQNQQESQKQERKEFAQTLNALVSNMRNQSNGQPSAPRPTNPNSFSRPFPSSGSNNRGNALFSCHFCGGSDHGMRRCPVLEDYVKTNRVKRNSEGRLVTPNGDPIPRGDEPLKERVDKYLTNMATLDKHPRKFSEIVRVIFESMKALLRCCVLANIQILDDFFMLGDLRVGI</sequence>
<name>A0A164MRU6_9AGAM</name>
<feature type="region of interest" description="Disordered" evidence="1">
    <location>
        <begin position="227"/>
        <end position="254"/>
    </location>
</feature>
<evidence type="ECO:0000313" key="3">
    <source>
        <dbReference type="Proteomes" id="UP000076722"/>
    </source>
</evidence>
<dbReference type="Proteomes" id="UP000076722">
    <property type="component" value="Unassembled WGS sequence"/>
</dbReference>
<feature type="compositionally biased region" description="Acidic residues" evidence="1">
    <location>
        <begin position="147"/>
        <end position="164"/>
    </location>
</feature>
<evidence type="ECO:0000313" key="2">
    <source>
        <dbReference type="EMBL" id="KZS86971.1"/>
    </source>
</evidence>
<reference evidence="2 3" key="1">
    <citation type="journal article" date="2016" name="Mol. Biol. Evol.">
        <title>Comparative Genomics of Early-Diverging Mushroom-Forming Fungi Provides Insights into the Origins of Lignocellulose Decay Capabilities.</title>
        <authorList>
            <person name="Nagy L.G."/>
            <person name="Riley R."/>
            <person name="Tritt A."/>
            <person name="Adam C."/>
            <person name="Daum C."/>
            <person name="Floudas D."/>
            <person name="Sun H."/>
            <person name="Yadav J.S."/>
            <person name="Pangilinan J."/>
            <person name="Larsson K.H."/>
            <person name="Matsuura K."/>
            <person name="Barry K."/>
            <person name="Labutti K."/>
            <person name="Kuo R."/>
            <person name="Ohm R.A."/>
            <person name="Bhattacharya S.S."/>
            <person name="Shirouzu T."/>
            <person name="Yoshinaga Y."/>
            <person name="Martin F.M."/>
            <person name="Grigoriev I.V."/>
            <person name="Hibbett D.S."/>
        </authorList>
    </citation>
    <scope>NUCLEOTIDE SEQUENCE [LARGE SCALE GENOMIC DNA]</scope>
    <source>
        <strain evidence="2 3">HHB9708</strain>
    </source>
</reference>
<dbReference type="EMBL" id="KV419461">
    <property type="protein sequence ID" value="KZS86971.1"/>
    <property type="molecule type" value="Genomic_DNA"/>
</dbReference>
<dbReference type="AlphaFoldDB" id="A0A164MRU6"/>
<evidence type="ECO:0008006" key="4">
    <source>
        <dbReference type="Google" id="ProtNLM"/>
    </source>
</evidence>
<protein>
    <recommendedName>
        <fullName evidence="4">CCHC-type domain-containing protein</fullName>
    </recommendedName>
</protein>
<proteinExistence type="predicted"/>
<feature type="region of interest" description="Disordered" evidence="1">
    <location>
        <begin position="138"/>
        <end position="187"/>
    </location>
</feature>
<organism evidence="2 3">
    <name type="scientific">Sistotremastrum niveocremeum HHB9708</name>
    <dbReference type="NCBI Taxonomy" id="1314777"/>
    <lineage>
        <taxon>Eukaryota</taxon>
        <taxon>Fungi</taxon>
        <taxon>Dikarya</taxon>
        <taxon>Basidiomycota</taxon>
        <taxon>Agaricomycotina</taxon>
        <taxon>Agaricomycetes</taxon>
        <taxon>Sistotremastrales</taxon>
        <taxon>Sistotremastraceae</taxon>
        <taxon>Sertulicium</taxon>
        <taxon>Sertulicium niveocremeum</taxon>
    </lineage>
</organism>
<keyword evidence="3" id="KW-1185">Reference proteome</keyword>
<evidence type="ECO:0000256" key="1">
    <source>
        <dbReference type="SAM" id="MobiDB-lite"/>
    </source>
</evidence>